<keyword evidence="4" id="KW-0206">Cytoskeleton</keyword>
<protein>
    <recommendedName>
        <fullName evidence="7">UBX domain-containing protein 11</fullName>
    </recommendedName>
    <alternativeName>
        <fullName evidence="9">Socius</fullName>
    </alternativeName>
    <alternativeName>
        <fullName evidence="8">UBX domain-containing protein 5</fullName>
    </alternativeName>
</protein>
<comment type="subunit">
    <text evidence="6">Interacts with GNA12, GNA13, RND1, RND2 and RND3.</text>
</comment>
<dbReference type="GeneID" id="116297395"/>
<dbReference type="PROSITE" id="PS50033">
    <property type="entry name" value="UBX"/>
    <property type="match status" value="1"/>
</dbReference>
<keyword evidence="3" id="KW-0175">Coiled coil</keyword>
<dbReference type="Gene3D" id="3.30.420.210">
    <property type="entry name" value="SEP domain"/>
    <property type="match status" value="1"/>
</dbReference>
<dbReference type="PANTHER" id="PTHR23333">
    <property type="entry name" value="UBX DOMAIN CONTAINING PROTEIN"/>
    <property type="match status" value="1"/>
</dbReference>
<dbReference type="GO" id="GO:0005856">
    <property type="term" value="C:cytoskeleton"/>
    <property type="evidence" value="ECO:0007669"/>
    <property type="project" value="UniProtKB-SubCell"/>
</dbReference>
<evidence type="ECO:0000256" key="4">
    <source>
        <dbReference type="ARBA" id="ARBA00023212"/>
    </source>
</evidence>
<dbReference type="KEGG" id="aten:116297395"/>
<dbReference type="Pfam" id="PF00789">
    <property type="entry name" value="UBX"/>
    <property type="match status" value="1"/>
</dbReference>
<dbReference type="Gene3D" id="3.10.20.90">
    <property type="entry name" value="Phosphatidylinositol 3-kinase Catalytic Subunit, Chain A, domain 1"/>
    <property type="match status" value="1"/>
</dbReference>
<evidence type="ECO:0000256" key="3">
    <source>
        <dbReference type="ARBA" id="ARBA00023054"/>
    </source>
</evidence>
<dbReference type="Pfam" id="PF08059">
    <property type="entry name" value="SEP"/>
    <property type="match status" value="1"/>
</dbReference>
<dbReference type="PROSITE" id="PS50053">
    <property type="entry name" value="UBIQUITIN_2"/>
    <property type="match status" value="1"/>
</dbReference>
<feature type="domain" description="UBX" evidence="10">
    <location>
        <begin position="215"/>
        <end position="292"/>
    </location>
</feature>
<evidence type="ECO:0000259" key="12">
    <source>
        <dbReference type="PROSITE" id="PS51399"/>
    </source>
</evidence>
<dbReference type="PANTHER" id="PTHR23333:SF4">
    <property type="entry name" value="UBX DOMAIN-CONTAINING PROTEIN 11"/>
    <property type="match status" value="1"/>
</dbReference>
<reference evidence="14" key="1">
    <citation type="submission" date="2025-08" db="UniProtKB">
        <authorList>
            <consortium name="RefSeq"/>
        </authorList>
    </citation>
    <scope>IDENTIFICATION</scope>
    <source>
        <tissue evidence="14">Tentacle</tissue>
    </source>
</reference>
<evidence type="ECO:0000256" key="8">
    <source>
        <dbReference type="ARBA" id="ARBA00075811"/>
    </source>
</evidence>
<dbReference type="SUPFAM" id="SSF54236">
    <property type="entry name" value="Ubiquitin-like"/>
    <property type="match status" value="1"/>
</dbReference>
<evidence type="ECO:0000256" key="1">
    <source>
        <dbReference type="ARBA" id="ARBA00004245"/>
    </source>
</evidence>
<dbReference type="InParanoid" id="A0A6P8HYL9"/>
<evidence type="ECO:0000256" key="6">
    <source>
        <dbReference type="ARBA" id="ARBA00062345"/>
    </source>
</evidence>
<dbReference type="OrthoDB" id="25887at2759"/>
<evidence type="ECO:0000313" key="13">
    <source>
        <dbReference type="Proteomes" id="UP000515163"/>
    </source>
</evidence>
<evidence type="ECO:0000256" key="2">
    <source>
        <dbReference type="ARBA" id="ARBA00022490"/>
    </source>
</evidence>
<dbReference type="FunFam" id="3.30.420.210:FF:000003">
    <property type="entry name" value="UBX domain protein 11"/>
    <property type="match status" value="1"/>
</dbReference>
<dbReference type="PROSITE" id="PS51399">
    <property type="entry name" value="SEP"/>
    <property type="match status" value="1"/>
</dbReference>
<accession>A0A6P8HYL9</accession>
<dbReference type="CDD" id="cd17077">
    <property type="entry name" value="UBX_UBXN11"/>
    <property type="match status" value="1"/>
</dbReference>
<dbReference type="InterPro" id="IPR012989">
    <property type="entry name" value="SEP_domain"/>
</dbReference>
<dbReference type="GO" id="GO:0043161">
    <property type="term" value="P:proteasome-mediated ubiquitin-dependent protein catabolic process"/>
    <property type="evidence" value="ECO:0007669"/>
    <property type="project" value="TreeGrafter"/>
</dbReference>
<feature type="domain" description="Ubiquitin-like" evidence="11">
    <location>
        <begin position="220"/>
        <end position="296"/>
    </location>
</feature>
<keyword evidence="13" id="KW-1185">Reference proteome</keyword>
<sequence>MWTPGASVPREKFQMDFDLLIQNIKELNILSGEGCAVVSKTKDGARLKVPDSIPLTLMSNGIIMFAGPFRPYSDPTTQQCMQDIMDGYFPSELQSRYPDGVPFNIDDKRDVVYSDKRTELLFPGAGQSLTNDGQDVKVTKEIPGPKHSMDNFLSRLPQSVIKGGKIIDVRAGVEETIKGTNGLPSSVVVVNTPALEDIKSRAEESDKHPDRPKSATSKIATLRIKSETGEKTYILKMSFSDTIADLRKHLDLVRPNEASNYQIKSSFPNKVYSNLNSTLQECGLVPNATLHLLKKK</sequence>
<comment type="function">
    <text evidence="5">May be involved in the reorganization of actin cytoskeleton mediated by RND1, RND2 and RND3. Promotes RHOA activation mediated by GNA12 and GNA13.</text>
</comment>
<dbReference type="AlphaFoldDB" id="A0A6P8HYL9"/>
<evidence type="ECO:0000259" key="11">
    <source>
        <dbReference type="PROSITE" id="PS50053"/>
    </source>
</evidence>
<proteinExistence type="predicted"/>
<dbReference type="InterPro" id="IPR001012">
    <property type="entry name" value="UBX_dom"/>
</dbReference>
<dbReference type="GO" id="GO:0043130">
    <property type="term" value="F:ubiquitin binding"/>
    <property type="evidence" value="ECO:0007669"/>
    <property type="project" value="TreeGrafter"/>
</dbReference>
<dbReference type="InterPro" id="IPR036241">
    <property type="entry name" value="NSFL1C_SEP_dom_sf"/>
</dbReference>
<evidence type="ECO:0000256" key="5">
    <source>
        <dbReference type="ARBA" id="ARBA00059434"/>
    </source>
</evidence>
<keyword evidence="2" id="KW-0963">Cytoplasm</keyword>
<dbReference type="Proteomes" id="UP000515163">
    <property type="component" value="Unplaced"/>
</dbReference>
<evidence type="ECO:0000259" key="10">
    <source>
        <dbReference type="PROSITE" id="PS50033"/>
    </source>
</evidence>
<dbReference type="RefSeq" id="XP_031561474.1">
    <property type="nucleotide sequence ID" value="XM_031705614.1"/>
</dbReference>
<evidence type="ECO:0000256" key="7">
    <source>
        <dbReference type="ARBA" id="ARBA00073759"/>
    </source>
</evidence>
<evidence type="ECO:0000313" key="14">
    <source>
        <dbReference type="RefSeq" id="XP_031561474.1"/>
    </source>
</evidence>
<dbReference type="InterPro" id="IPR029071">
    <property type="entry name" value="Ubiquitin-like_domsf"/>
</dbReference>
<name>A0A6P8HYL9_ACTTE</name>
<evidence type="ECO:0000256" key="9">
    <source>
        <dbReference type="ARBA" id="ARBA00081109"/>
    </source>
</evidence>
<dbReference type="FunCoup" id="A0A6P8HYL9">
    <property type="interactions" value="403"/>
</dbReference>
<feature type="domain" description="SEP" evidence="12">
    <location>
        <begin position="50"/>
        <end position="114"/>
    </location>
</feature>
<gene>
    <name evidence="14" type="primary">LOC116297395</name>
</gene>
<comment type="subcellular location">
    <subcellularLocation>
        <location evidence="1">Cytoplasm</location>
        <location evidence="1">Cytoskeleton</location>
    </subcellularLocation>
</comment>
<dbReference type="SUPFAM" id="SSF102848">
    <property type="entry name" value="NSFL1 (p97 ATPase) cofactor p47, SEP domain"/>
    <property type="match status" value="1"/>
</dbReference>
<organism evidence="13 14">
    <name type="scientific">Actinia tenebrosa</name>
    <name type="common">Australian red waratah sea anemone</name>
    <dbReference type="NCBI Taxonomy" id="6105"/>
    <lineage>
        <taxon>Eukaryota</taxon>
        <taxon>Metazoa</taxon>
        <taxon>Cnidaria</taxon>
        <taxon>Anthozoa</taxon>
        <taxon>Hexacorallia</taxon>
        <taxon>Actiniaria</taxon>
        <taxon>Actiniidae</taxon>
        <taxon>Actinia</taxon>
    </lineage>
</organism>
<dbReference type="InterPro" id="IPR000626">
    <property type="entry name" value="Ubiquitin-like_dom"/>
</dbReference>